<feature type="transmembrane region" description="Helical" evidence="1">
    <location>
        <begin position="296"/>
        <end position="316"/>
    </location>
</feature>
<dbReference type="EMBL" id="BONZ01000025">
    <property type="protein sequence ID" value="GIH14481.1"/>
    <property type="molecule type" value="Genomic_DNA"/>
</dbReference>
<dbReference type="Proteomes" id="UP000642748">
    <property type="component" value="Unassembled WGS sequence"/>
</dbReference>
<organism evidence="2 3">
    <name type="scientific">Rugosimonospora africana</name>
    <dbReference type="NCBI Taxonomy" id="556532"/>
    <lineage>
        <taxon>Bacteria</taxon>
        <taxon>Bacillati</taxon>
        <taxon>Actinomycetota</taxon>
        <taxon>Actinomycetes</taxon>
        <taxon>Micromonosporales</taxon>
        <taxon>Micromonosporaceae</taxon>
        <taxon>Rugosimonospora</taxon>
    </lineage>
</organism>
<evidence type="ECO:0000313" key="2">
    <source>
        <dbReference type="EMBL" id="GIH14481.1"/>
    </source>
</evidence>
<comment type="caution">
    <text evidence="2">The sequence shown here is derived from an EMBL/GenBank/DDBJ whole genome shotgun (WGS) entry which is preliminary data.</text>
</comment>
<name>A0A8J3QT57_9ACTN</name>
<keyword evidence="3" id="KW-1185">Reference proteome</keyword>
<reference evidence="2" key="1">
    <citation type="submission" date="2021-01" db="EMBL/GenBank/DDBJ databases">
        <title>Whole genome shotgun sequence of Rugosimonospora africana NBRC 104875.</title>
        <authorList>
            <person name="Komaki H."/>
            <person name="Tamura T."/>
        </authorList>
    </citation>
    <scope>NUCLEOTIDE SEQUENCE</scope>
    <source>
        <strain evidence="2">NBRC 104875</strain>
    </source>
</reference>
<feature type="transmembrane region" description="Helical" evidence="1">
    <location>
        <begin position="510"/>
        <end position="528"/>
    </location>
</feature>
<dbReference type="RefSeq" id="WP_203918147.1">
    <property type="nucleotide sequence ID" value="NZ_BONZ01000025.1"/>
</dbReference>
<accession>A0A8J3QT57</accession>
<evidence type="ECO:0000313" key="3">
    <source>
        <dbReference type="Proteomes" id="UP000642748"/>
    </source>
</evidence>
<feature type="transmembrane region" description="Helical" evidence="1">
    <location>
        <begin position="436"/>
        <end position="457"/>
    </location>
</feature>
<feature type="transmembrane region" description="Helical" evidence="1">
    <location>
        <begin position="125"/>
        <end position="150"/>
    </location>
</feature>
<feature type="transmembrane region" description="Helical" evidence="1">
    <location>
        <begin position="20"/>
        <end position="40"/>
    </location>
</feature>
<gene>
    <name evidence="2" type="ORF">Raf01_26530</name>
</gene>
<feature type="transmembrane region" description="Helical" evidence="1">
    <location>
        <begin position="239"/>
        <end position="259"/>
    </location>
</feature>
<feature type="transmembrane region" description="Helical" evidence="1">
    <location>
        <begin position="464"/>
        <end position="482"/>
    </location>
</feature>
<feature type="transmembrane region" description="Helical" evidence="1">
    <location>
        <begin position="389"/>
        <end position="416"/>
    </location>
</feature>
<feature type="transmembrane region" description="Helical" evidence="1">
    <location>
        <begin position="86"/>
        <end position="104"/>
    </location>
</feature>
<sequence>MSALAGTGTLTRLALRRDRILIPVWVAGLTLVMVASASSVDSLYPTLESRRQLAAGLANDSSVLAIYGPANALDTTGGMTMWKPGGLVFVLIGLMSLLIVVRHSRAEEESGRLELVGSGVVGRHAPLTAALLTAAIADVAVAALVALGMIGVGAPAAGSIAAGLSFAACGLVFAAIAAIAAQVTEGARAANGLAGTVLGLSYLLRAGGDSAGSGGASWLSWLSPIGWCQQVRSYAGERFWVLAFPVAFALLVVGAGYLLAARRDLGAGLVAAGSGPASAAARLRSPMALAWRLQRGALLGWAVGFAVVGVVVGSIGNGIKGLIGDNATVSDVLTRLGGRGGVIDAYLSTVLGMLGLVAAVYAVQAVLRLRSEETGLRAEPLLATRVGRIGWAVSHVAFAVLGSAGLLAVAGLLAGVTYGAEAGDLGGQLPRVLGAALVQVPAVWVLAGIAVAVFGLIPRLSVGGAWTVLGLSILIGEFGPLLRLNHWAVDVSPFAHVPRVLGATPEVQPLIWLLAIAALAGVLGLVGLRRRDIG</sequence>
<keyword evidence="1" id="KW-0472">Membrane</keyword>
<keyword evidence="1" id="KW-1133">Transmembrane helix</keyword>
<feature type="transmembrane region" description="Helical" evidence="1">
    <location>
        <begin position="345"/>
        <end position="369"/>
    </location>
</feature>
<keyword evidence="1" id="KW-0812">Transmembrane</keyword>
<protein>
    <submittedName>
        <fullName evidence="2">Exporter of polyketide antibiotics</fullName>
    </submittedName>
</protein>
<feature type="transmembrane region" description="Helical" evidence="1">
    <location>
        <begin position="156"/>
        <end position="181"/>
    </location>
</feature>
<dbReference type="AlphaFoldDB" id="A0A8J3QT57"/>
<proteinExistence type="predicted"/>
<evidence type="ECO:0000256" key="1">
    <source>
        <dbReference type="SAM" id="Phobius"/>
    </source>
</evidence>